<feature type="region of interest" description="Disordered" evidence="1">
    <location>
        <begin position="1"/>
        <end position="20"/>
    </location>
</feature>
<dbReference type="OrthoDB" id="10402876at2759"/>
<gene>
    <name evidence="2" type="ORF">M378DRAFT_171191</name>
</gene>
<reference evidence="2 3" key="1">
    <citation type="submission" date="2014-04" db="EMBL/GenBank/DDBJ databases">
        <title>Evolutionary Origins and Diversification of the Mycorrhizal Mutualists.</title>
        <authorList>
            <consortium name="DOE Joint Genome Institute"/>
            <consortium name="Mycorrhizal Genomics Consortium"/>
            <person name="Kohler A."/>
            <person name="Kuo A."/>
            <person name="Nagy L.G."/>
            <person name="Floudas D."/>
            <person name="Copeland A."/>
            <person name="Barry K.W."/>
            <person name="Cichocki N."/>
            <person name="Veneault-Fourrey C."/>
            <person name="LaButti K."/>
            <person name="Lindquist E.A."/>
            <person name="Lipzen A."/>
            <person name="Lundell T."/>
            <person name="Morin E."/>
            <person name="Murat C."/>
            <person name="Riley R."/>
            <person name="Ohm R."/>
            <person name="Sun H."/>
            <person name="Tunlid A."/>
            <person name="Henrissat B."/>
            <person name="Grigoriev I.V."/>
            <person name="Hibbett D.S."/>
            <person name="Martin F."/>
        </authorList>
    </citation>
    <scope>NUCLEOTIDE SEQUENCE [LARGE SCALE GENOMIC DNA]</scope>
    <source>
        <strain evidence="2 3">Koide BX008</strain>
    </source>
</reference>
<evidence type="ECO:0000313" key="2">
    <source>
        <dbReference type="EMBL" id="KIL57895.1"/>
    </source>
</evidence>
<name>A0A0C2S5A0_AMAMK</name>
<evidence type="ECO:0000313" key="3">
    <source>
        <dbReference type="Proteomes" id="UP000054549"/>
    </source>
</evidence>
<dbReference type="HOGENOM" id="CLU_2319788_0_0_1"/>
<accession>A0A0C2S5A0</accession>
<organism evidence="2 3">
    <name type="scientific">Amanita muscaria (strain Koide BX008)</name>
    <dbReference type="NCBI Taxonomy" id="946122"/>
    <lineage>
        <taxon>Eukaryota</taxon>
        <taxon>Fungi</taxon>
        <taxon>Dikarya</taxon>
        <taxon>Basidiomycota</taxon>
        <taxon>Agaricomycotina</taxon>
        <taxon>Agaricomycetes</taxon>
        <taxon>Agaricomycetidae</taxon>
        <taxon>Agaricales</taxon>
        <taxon>Pluteineae</taxon>
        <taxon>Amanitaceae</taxon>
        <taxon>Amanita</taxon>
    </lineage>
</organism>
<dbReference type="Proteomes" id="UP000054549">
    <property type="component" value="Unassembled WGS sequence"/>
</dbReference>
<dbReference type="EMBL" id="KN818354">
    <property type="protein sequence ID" value="KIL57895.1"/>
    <property type="molecule type" value="Genomic_DNA"/>
</dbReference>
<proteinExistence type="predicted"/>
<protein>
    <submittedName>
        <fullName evidence="2">Uncharacterized protein</fullName>
    </submittedName>
</protein>
<keyword evidence="3" id="KW-1185">Reference proteome</keyword>
<dbReference type="InParanoid" id="A0A0C2S5A0"/>
<feature type="compositionally biased region" description="Basic and acidic residues" evidence="1">
    <location>
        <begin position="65"/>
        <end position="93"/>
    </location>
</feature>
<dbReference type="AlphaFoldDB" id="A0A0C2S5A0"/>
<evidence type="ECO:0000256" key="1">
    <source>
        <dbReference type="SAM" id="MobiDB-lite"/>
    </source>
</evidence>
<feature type="region of interest" description="Disordered" evidence="1">
    <location>
        <begin position="48"/>
        <end position="99"/>
    </location>
</feature>
<sequence length="99" mass="11095">MQGKFRVSTTPNVCPVTPGNHLSTPFSPFSPGYRAPAPFSPLVCPRTPYSKSLDLHSNKSRKRKRVDDKENKVPEHSDHTARSKLDVDVKETKLFSSTK</sequence>